<accession>A0A1I3FFZ2</accession>
<dbReference type="STRING" id="1125876.SAMN05443292_1358"/>
<gene>
    <name evidence="2" type="ORF">SAMN05443292_1358</name>
</gene>
<sequence>MLEKNTLILFSLIMIFLFSFNFNENYLNKNIEKIKNRKQVWFRNDFFSFDLFKLERTDRNLKSFFKGQSIFVIIIMTIALIYTILKS</sequence>
<reference evidence="2 3" key="1">
    <citation type="submission" date="2016-10" db="EMBL/GenBank/DDBJ databases">
        <authorList>
            <person name="de Groot N.N."/>
        </authorList>
    </citation>
    <scope>NUCLEOTIDE SEQUENCE [LARGE SCALE GENOMIC DNA]</scope>
    <source>
        <strain evidence="2 3">DSM 26000</strain>
    </source>
</reference>
<dbReference type="EMBL" id="FOQT01000002">
    <property type="protein sequence ID" value="SFI10106.1"/>
    <property type="molecule type" value="Genomic_DNA"/>
</dbReference>
<evidence type="ECO:0000313" key="3">
    <source>
        <dbReference type="Proteomes" id="UP000198931"/>
    </source>
</evidence>
<organism evidence="2 3">
    <name type="scientific">Halpernia frigidisoli</name>
    <dbReference type="NCBI Taxonomy" id="1125876"/>
    <lineage>
        <taxon>Bacteria</taxon>
        <taxon>Pseudomonadati</taxon>
        <taxon>Bacteroidota</taxon>
        <taxon>Flavobacteriia</taxon>
        <taxon>Flavobacteriales</taxon>
        <taxon>Weeksellaceae</taxon>
        <taxon>Chryseobacterium group</taxon>
        <taxon>Halpernia</taxon>
    </lineage>
</organism>
<proteinExistence type="predicted"/>
<evidence type="ECO:0000313" key="2">
    <source>
        <dbReference type="EMBL" id="SFI10106.1"/>
    </source>
</evidence>
<keyword evidence="1" id="KW-1133">Transmembrane helix</keyword>
<protein>
    <submittedName>
        <fullName evidence="2">Uncharacterized protein</fullName>
    </submittedName>
</protein>
<feature type="transmembrane region" description="Helical" evidence="1">
    <location>
        <begin position="63"/>
        <end position="85"/>
    </location>
</feature>
<name>A0A1I3FFZ2_9FLAO</name>
<keyword evidence="1" id="KW-0812">Transmembrane</keyword>
<keyword evidence="1" id="KW-0472">Membrane</keyword>
<feature type="transmembrane region" description="Helical" evidence="1">
    <location>
        <begin position="6"/>
        <end position="27"/>
    </location>
</feature>
<dbReference type="AlphaFoldDB" id="A0A1I3FFZ2"/>
<evidence type="ECO:0000256" key="1">
    <source>
        <dbReference type="SAM" id="Phobius"/>
    </source>
</evidence>
<dbReference type="Proteomes" id="UP000198931">
    <property type="component" value="Unassembled WGS sequence"/>
</dbReference>
<keyword evidence="3" id="KW-1185">Reference proteome</keyword>